<sequence>MLLIDATCNSFLGGAKLKTIYFMSSTSLSKSAAVEGCISLSSMKATPTPNTGKDLYLLAFSGILLRQTHLVAASTSSSSAFLSVFNLKLGILLQLVGGIFRKVN</sequence>
<accession>A0ACB8Y3K1</accession>
<dbReference type="Proteomes" id="UP001055879">
    <property type="component" value="Linkage Group LG14"/>
</dbReference>
<organism evidence="1 2">
    <name type="scientific">Arctium lappa</name>
    <name type="common">Greater burdock</name>
    <name type="synonym">Lappa major</name>
    <dbReference type="NCBI Taxonomy" id="4217"/>
    <lineage>
        <taxon>Eukaryota</taxon>
        <taxon>Viridiplantae</taxon>
        <taxon>Streptophyta</taxon>
        <taxon>Embryophyta</taxon>
        <taxon>Tracheophyta</taxon>
        <taxon>Spermatophyta</taxon>
        <taxon>Magnoliopsida</taxon>
        <taxon>eudicotyledons</taxon>
        <taxon>Gunneridae</taxon>
        <taxon>Pentapetalae</taxon>
        <taxon>asterids</taxon>
        <taxon>campanulids</taxon>
        <taxon>Asterales</taxon>
        <taxon>Asteraceae</taxon>
        <taxon>Carduoideae</taxon>
        <taxon>Cardueae</taxon>
        <taxon>Arctiinae</taxon>
        <taxon>Arctium</taxon>
    </lineage>
</organism>
<reference evidence="2" key="1">
    <citation type="journal article" date="2022" name="Mol. Ecol. Resour.">
        <title>The genomes of chicory, endive, great burdock and yacon provide insights into Asteraceae palaeo-polyploidization history and plant inulin production.</title>
        <authorList>
            <person name="Fan W."/>
            <person name="Wang S."/>
            <person name="Wang H."/>
            <person name="Wang A."/>
            <person name="Jiang F."/>
            <person name="Liu H."/>
            <person name="Zhao H."/>
            <person name="Xu D."/>
            <person name="Zhang Y."/>
        </authorList>
    </citation>
    <scope>NUCLEOTIDE SEQUENCE [LARGE SCALE GENOMIC DNA]</scope>
    <source>
        <strain evidence="2">cv. Niubang</strain>
    </source>
</reference>
<reference evidence="1 2" key="2">
    <citation type="journal article" date="2022" name="Mol. Ecol. Resour.">
        <title>The genomes of chicory, endive, great burdock and yacon provide insights into Asteraceae paleo-polyploidization history and plant inulin production.</title>
        <authorList>
            <person name="Fan W."/>
            <person name="Wang S."/>
            <person name="Wang H."/>
            <person name="Wang A."/>
            <person name="Jiang F."/>
            <person name="Liu H."/>
            <person name="Zhao H."/>
            <person name="Xu D."/>
            <person name="Zhang Y."/>
        </authorList>
    </citation>
    <scope>NUCLEOTIDE SEQUENCE [LARGE SCALE GENOMIC DNA]</scope>
    <source>
        <strain evidence="2">cv. Niubang</strain>
    </source>
</reference>
<gene>
    <name evidence="1" type="ORF">L6452_37383</name>
</gene>
<protein>
    <submittedName>
        <fullName evidence="1">Uncharacterized protein</fullName>
    </submittedName>
</protein>
<name>A0ACB8Y3K1_ARCLA</name>
<evidence type="ECO:0000313" key="1">
    <source>
        <dbReference type="EMBL" id="KAI3678102.1"/>
    </source>
</evidence>
<dbReference type="EMBL" id="CM042060">
    <property type="protein sequence ID" value="KAI3678102.1"/>
    <property type="molecule type" value="Genomic_DNA"/>
</dbReference>
<comment type="caution">
    <text evidence="1">The sequence shown here is derived from an EMBL/GenBank/DDBJ whole genome shotgun (WGS) entry which is preliminary data.</text>
</comment>
<keyword evidence="2" id="KW-1185">Reference proteome</keyword>
<proteinExistence type="predicted"/>
<evidence type="ECO:0000313" key="2">
    <source>
        <dbReference type="Proteomes" id="UP001055879"/>
    </source>
</evidence>